<gene>
    <name evidence="2" type="ORF">SDC9_02207</name>
</gene>
<feature type="transmembrane region" description="Helical" evidence="1">
    <location>
        <begin position="355"/>
        <end position="375"/>
    </location>
</feature>
<feature type="transmembrane region" description="Helical" evidence="1">
    <location>
        <begin position="42"/>
        <end position="60"/>
    </location>
</feature>
<dbReference type="Pfam" id="PF19558">
    <property type="entry name" value="DUF6080"/>
    <property type="match status" value="2"/>
</dbReference>
<feature type="transmembrane region" description="Helical" evidence="1">
    <location>
        <begin position="240"/>
        <end position="260"/>
    </location>
</feature>
<feature type="transmembrane region" description="Helical" evidence="1">
    <location>
        <begin position="381"/>
        <end position="402"/>
    </location>
</feature>
<sequence>MICKTFFALFAFKNHTFAKILSLKKFKDTLKLIFPSNGVEWILFVIFLTSYGILGSYIALNYRIIFDDRIPWDAYFSFDNRSIVMTGGGFERHPLSNYFFDFIREFALWISEGKKNEIFRLVLAWCSNFAVSLALVQLFKYLRNIVRIPLKINVLITFFFAFFTTPVLLSFTPETYTYTLLFLVAFNYYAAAKLKKEKKISLFPLTFASVLVGGLTITNIVKVYIPILFEKGLFKNFKNFFNAAIRVMISAAVFVLLFLYRLDWDYMRIFTKTGEQYEKFSKPKVTPLWDMIASWFFGGNMIFSNFVVRDYHNKKGFHYNALFMDVFTSVAPYIFVGAVLVLVFWSYFKNFKNKFVQILMLSFFVDIIIHCVLKFGLHTSYIYGGHFIFVVPMMLGWLFFGYKNSPKMLSFLTVLVGILFVFLVANNVYRMEEFIWFLEQNYH</sequence>
<reference evidence="2" key="1">
    <citation type="submission" date="2019-08" db="EMBL/GenBank/DDBJ databases">
        <authorList>
            <person name="Kucharzyk K."/>
            <person name="Murdoch R.W."/>
            <person name="Higgins S."/>
            <person name="Loffler F."/>
        </authorList>
    </citation>
    <scope>NUCLEOTIDE SEQUENCE</scope>
</reference>
<evidence type="ECO:0000313" key="2">
    <source>
        <dbReference type="EMBL" id="MPL56718.1"/>
    </source>
</evidence>
<protein>
    <recommendedName>
        <fullName evidence="3">Glycosyltransferase RgtA/B/C/D-like domain-containing protein</fullName>
    </recommendedName>
</protein>
<feature type="transmembrane region" description="Helical" evidence="1">
    <location>
        <begin position="203"/>
        <end position="228"/>
    </location>
</feature>
<keyword evidence="1" id="KW-0812">Transmembrane</keyword>
<dbReference type="InterPro" id="IPR045726">
    <property type="entry name" value="DUF6080"/>
</dbReference>
<feature type="transmembrane region" description="Helical" evidence="1">
    <location>
        <begin position="175"/>
        <end position="191"/>
    </location>
</feature>
<accession>A0A644SPY5</accession>
<feature type="transmembrane region" description="Helical" evidence="1">
    <location>
        <begin position="327"/>
        <end position="348"/>
    </location>
</feature>
<feature type="transmembrane region" description="Helical" evidence="1">
    <location>
        <begin position="409"/>
        <end position="429"/>
    </location>
</feature>
<evidence type="ECO:0008006" key="3">
    <source>
        <dbReference type="Google" id="ProtNLM"/>
    </source>
</evidence>
<evidence type="ECO:0000256" key="1">
    <source>
        <dbReference type="SAM" id="Phobius"/>
    </source>
</evidence>
<feature type="transmembrane region" description="Helical" evidence="1">
    <location>
        <begin position="150"/>
        <end position="169"/>
    </location>
</feature>
<keyword evidence="1" id="KW-0472">Membrane</keyword>
<keyword evidence="1" id="KW-1133">Transmembrane helix</keyword>
<dbReference type="AlphaFoldDB" id="A0A644SPY5"/>
<name>A0A644SPY5_9ZZZZ</name>
<comment type="caution">
    <text evidence="2">The sequence shown here is derived from an EMBL/GenBank/DDBJ whole genome shotgun (WGS) entry which is preliminary data.</text>
</comment>
<proteinExistence type="predicted"/>
<feature type="transmembrane region" description="Helical" evidence="1">
    <location>
        <begin position="288"/>
        <end position="307"/>
    </location>
</feature>
<dbReference type="EMBL" id="VSSQ01000003">
    <property type="protein sequence ID" value="MPL56718.1"/>
    <property type="molecule type" value="Genomic_DNA"/>
</dbReference>
<organism evidence="2">
    <name type="scientific">bioreactor metagenome</name>
    <dbReference type="NCBI Taxonomy" id="1076179"/>
    <lineage>
        <taxon>unclassified sequences</taxon>
        <taxon>metagenomes</taxon>
        <taxon>ecological metagenomes</taxon>
    </lineage>
</organism>